<feature type="domain" description="Flavin reductase like" evidence="5">
    <location>
        <begin position="24"/>
        <end position="175"/>
    </location>
</feature>
<keyword evidence="6" id="KW-0560">Oxidoreductase</keyword>
<dbReference type="PANTHER" id="PTHR33798">
    <property type="entry name" value="FLAVOPROTEIN OXYGENASE"/>
    <property type="match status" value="1"/>
</dbReference>
<dbReference type="SMART" id="SM00903">
    <property type="entry name" value="Flavin_Reduct"/>
    <property type="match status" value="1"/>
</dbReference>
<evidence type="ECO:0000256" key="4">
    <source>
        <dbReference type="ARBA" id="ARBA00038054"/>
    </source>
</evidence>
<protein>
    <submittedName>
        <fullName evidence="6">Flavin reductase family protein</fullName>
        <ecNumber evidence="6">1.5.1.-</ecNumber>
    </submittedName>
</protein>
<evidence type="ECO:0000313" key="6">
    <source>
        <dbReference type="EMBL" id="MEN5376265.1"/>
    </source>
</evidence>
<keyword evidence="3" id="KW-0288">FMN</keyword>
<dbReference type="SUPFAM" id="SSF50475">
    <property type="entry name" value="FMN-binding split barrel"/>
    <property type="match status" value="1"/>
</dbReference>
<evidence type="ECO:0000313" key="7">
    <source>
        <dbReference type="Proteomes" id="UP001409291"/>
    </source>
</evidence>
<gene>
    <name evidence="6" type="ORF">ABE541_03230</name>
</gene>
<dbReference type="InterPro" id="IPR012349">
    <property type="entry name" value="Split_barrel_FMN-bd"/>
</dbReference>
<dbReference type="EMBL" id="JBDJNQ010000001">
    <property type="protein sequence ID" value="MEN5376265.1"/>
    <property type="molecule type" value="Genomic_DNA"/>
</dbReference>
<comment type="cofactor">
    <cofactor evidence="1">
        <name>FMN</name>
        <dbReference type="ChEBI" id="CHEBI:58210"/>
    </cofactor>
</comment>
<dbReference type="Gene3D" id="2.30.110.10">
    <property type="entry name" value="Electron Transport, Fmn-binding Protein, Chain A"/>
    <property type="match status" value="1"/>
</dbReference>
<sequence>MTTEKTTVIDPVEQQAIFDNLIKYAVAPRPICFASTIDAAGNVNLSPFSYFNFMSQQPPICVFSPLRRMRDGSTKHTLDNMLEVPEVVINIVNYSMVQQQSLASTEYGKGINEFDKSGFTAIASDLINPPRVAESPVQLECKVHEIINLGDGPGAGNLVIAEIVRMHIHENLLNDKNEISQESLDLVARLGGNWYSRVTKESLFEVPKPLRNLGIGVDALPEHIRYSDILTGNQLGRLANVEQLPVLNDEKTLLVNPEIIAIWEKSHGDLALRRKLLQMHAAKLLDQGELISAWQILLLGV</sequence>
<evidence type="ECO:0000256" key="1">
    <source>
        <dbReference type="ARBA" id="ARBA00001917"/>
    </source>
</evidence>
<dbReference type="RefSeq" id="WP_346580576.1">
    <property type="nucleotide sequence ID" value="NZ_JBDJLH010000001.1"/>
</dbReference>
<dbReference type="EC" id="1.5.1.-" evidence="6"/>
<comment type="caution">
    <text evidence="6">The sequence shown here is derived from an EMBL/GenBank/DDBJ whole genome shotgun (WGS) entry which is preliminary data.</text>
</comment>
<evidence type="ECO:0000256" key="3">
    <source>
        <dbReference type="ARBA" id="ARBA00022643"/>
    </source>
</evidence>
<proteinExistence type="inferred from homology"/>
<reference evidence="6 7" key="1">
    <citation type="submission" date="2024-04" db="EMBL/GenBank/DDBJ databases">
        <title>WGS of bacteria from Torrens River.</title>
        <authorList>
            <person name="Wyrsch E.R."/>
            <person name="Drigo B."/>
        </authorList>
    </citation>
    <scope>NUCLEOTIDE SEQUENCE [LARGE SCALE GENOMIC DNA]</scope>
    <source>
        <strain evidence="6 7">TWI391</strain>
    </source>
</reference>
<keyword evidence="2" id="KW-0285">Flavoprotein</keyword>
<evidence type="ECO:0000259" key="5">
    <source>
        <dbReference type="SMART" id="SM00903"/>
    </source>
</evidence>
<comment type="similarity">
    <text evidence="4">Belongs to the flavoredoxin family.</text>
</comment>
<dbReference type="Pfam" id="PF01613">
    <property type="entry name" value="Flavin_Reduct"/>
    <property type="match status" value="1"/>
</dbReference>
<dbReference type="Proteomes" id="UP001409291">
    <property type="component" value="Unassembled WGS sequence"/>
</dbReference>
<dbReference type="InterPro" id="IPR002563">
    <property type="entry name" value="Flavin_Rdtase-like_dom"/>
</dbReference>
<dbReference type="PANTHER" id="PTHR33798:SF5">
    <property type="entry name" value="FLAVIN REDUCTASE LIKE DOMAIN-CONTAINING PROTEIN"/>
    <property type="match status" value="1"/>
</dbReference>
<accession>A0ABV0BNA6</accession>
<organism evidence="6 7">
    <name type="scientific">Sphingobacterium kitahiroshimense</name>
    <dbReference type="NCBI Taxonomy" id="470446"/>
    <lineage>
        <taxon>Bacteria</taxon>
        <taxon>Pseudomonadati</taxon>
        <taxon>Bacteroidota</taxon>
        <taxon>Sphingobacteriia</taxon>
        <taxon>Sphingobacteriales</taxon>
        <taxon>Sphingobacteriaceae</taxon>
        <taxon>Sphingobacterium</taxon>
    </lineage>
</organism>
<keyword evidence="7" id="KW-1185">Reference proteome</keyword>
<evidence type="ECO:0000256" key="2">
    <source>
        <dbReference type="ARBA" id="ARBA00022630"/>
    </source>
</evidence>
<name>A0ABV0BNA6_9SPHI</name>
<dbReference type="GO" id="GO:0016491">
    <property type="term" value="F:oxidoreductase activity"/>
    <property type="evidence" value="ECO:0007669"/>
    <property type="project" value="UniProtKB-KW"/>
</dbReference>